<reference evidence="1 2" key="1">
    <citation type="submission" date="2018-08" db="EMBL/GenBank/DDBJ databases">
        <title>Murine metabolic-syndrome-specific gut microbial biobank.</title>
        <authorList>
            <person name="Liu C."/>
        </authorList>
    </citation>
    <scope>NUCLEOTIDE SEQUENCE [LARGE SCALE GENOMIC DNA]</scope>
    <source>
        <strain evidence="1 2">28</strain>
    </source>
</reference>
<organism evidence="1 2">
    <name type="scientific">Anaerotruncus colihominis</name>
    <dbReference type="NCBI Taxonomy" id="169435"/>
    <lineage>
        <taxon>Bacteria</taxon>
        <taxon>Bacillati</taxon>
        <taxon>Bacillota</taxon>
        <taxon>Clostridia</taxon>
        <taxon>Eubacteriales</taxon>
        <taxon>Oscillospiraceae</taxon>
        <taxon>Anaerotruncus</taxon>
    </lineage>
</organism>
<evidence type="ECO:0000313" key="1">
    <source>
        <dbReference type="EMBL" id="NBH60462.1"/>
    </source>
</evidence>
<gene>
    <name evidence="1" type="ORF">D0435_02075</name>
</gene>
<protein>
    <submittedName>
        <fullName evidence="1">Uncharacterized protein</fullName>
    </submittedName>
</protein>
<evidence type="ECO:0000313" key="2">
    <source>
        <dbReference type="Proteomes" id="UP000446866"/>
    </source>
</evidence>
<dbReference type="AlphaFoldDB" id="A0A845QF86"/>
<proteinExistence type="predicted"/>
<dbReference type="EMBL" id="QXWK01000002">
    <property type="protein sequence ID" value="NBH60462.1"/>
    <property type="molecule type" value="Genomic_DNA"/>
</dbReference>
<keyword evidence="2" id="KW-1185">Reference proteome</keyword>
<comment type="caution">
    <text evidence="1">The sequence shown here is derived from an EMBL/GenBank/DDBJ whole genome shotgun (WGS) entry which is preliminary data.</text>
</comment>
<sequence>MEAAIVMPIFIAATVALMSLVPIFASCENLVFSAADEMRMESVKTIFRKNPAALPILIKSRSSEENLRMDSCQVVFYRYLYKEAGIEDLLHLDLRATFSENSPAGVFDSIRFDCSLTARAFTGKLHKKPPDAGAENDDTIVYIFPEWGMKYHGKHCTYIKANCKMVYLSQDTKKGYTPCSLCNASFAQIGSPVFCFTENGRVYHLADCRIVSRYYVEIEKGKAVQQGYTPCSKCGGK</sequence>
<accession>A0A845QF86</accession>
<name>A0A845QF86_9FIRM</name>
<dbReference type="Proteomes" id="UP000446866">
    <property type="component" value="Unassembled WGS sequence"/>
</dbReference>